<dbReference type="SUPFAM" id="SSF55804">
    <property type="entry name" value="Phoshotransferase/anion transport protein"/>
    <property type="match status" value="1"/>
</dbReference>
<reference evidence="16 17" key="1">
    <citation type="submission" date="2021-01" db="EMBL/GenBank/DDBJ databases">
        <title>FDA dAtabase for Regulatory Grade micrObial Sequences (FDA-ARGOS): Supporting development and validation of Infectious Disease Dx tests.</title>
        <authorList>
            <person name="Nelson B."/>
            <person name="Plummer A."/>
            <person name="Tallon L."/>
            <person name="Sadzewicz L."/>
            <person name="Zhao X."/>
            <person name="Boylan J."/>
            <person name="Ott S."/>
            <person name="Bowen H."/>
            <person name="Vavikolanu K."/>
            <person name="Mehta A."/>
            <person name="Aluvathingal J."/>
            <person name="Nadendla S."/>
            <person name="Myers T."/>
            <person name="Yan Y."/>
            <person name="Sichtig H."/>
        </authorList>
    </citation>
    <scope>NUCLEOTIDE SEQUENCE [LARGE SCALE GENOMIC DNA]</scope>
    <source>
        <strain evidence="16 17">FDAARGOS_1161</strain>
    </source>
</reference>
<dbReference type="EMBL" id="CP068053">
    <property type="protein sequence ID" value="QQT01009.1"/>
    <property type="molecule type" value="Genomic_DNA"/>
</dbReference>
<keyword evidence="6 16" id="KW-0762">Sugar transport</keyword>
<evidence type="ECO:0000256" key="1">
    <source>
        <dbReference type="ARBA" id="ARBA00004429"/>
    </source>
</evidence>
<dbReference type="InterPro" id="IPR013011">
    <property type="entry name" value="PTS_EIIB_2"/>
</dbReference>
<keyword evidence="3" id="KW-0813">Transport</keyword>
<dbReference type="InterPro" id="IPR003352">
    <property type="entry name" value="PTS_EIIC"/>
</dbReference>
<feature type="transmembrane region" description="Helical" evidence="12">
    <location>
        <begin position="568"/>
        <end position="586"/>
    </location>
</feature>
<dbReference type="SUPFAM" id="SSF52794">
    <property type="entry name" value="PTS system IIB component-like"/>
    <property type="match status" value="1"/>
</dbReference>
<dbReference type="Gene3D" id="3.40.50.2300">
    <property type="match status" value="1"/>
</dbReference>
<keyword evidence="8" id="KW-0598">Phosphotransferase system</keyword>
<accession>A0A974NNA1</accession>
<dbReference type="PROSITE" id="PS51104">
    <property type="entry name" value="PTS_EIIC_TYPE_2"/>
    <property type="match status" value="1"/>
</dbReference>
<evidence type="ECO:0000256" key="3">
    <source>
        <dbReference type="ARBA" id="ARBA00022448"/>
    </source>
</evidence>
<dbReference type="InterPro" id="IPR003353">
    <property type="entry name" value="PTS_IIB_fruc"/>
</dbReference>
<dbReference type="PANTHER" id="PTHR30505:SF28">
    <property type="entry name" value="PTS SYSTEM 2-O-ALPHA-MANNOSYL-D-GLYCERATE-SPECIFIC EIIABC COMPONENT"/>
    <property type="match status" value="1"/>
</dbReference>
<dbReference type="InterPro" id="IPR002178">
    <property type="entry name" value="PTS_EIIA_type-2_dom"/>
</dbReference>
<feature type="domain" description="PTS EIIC type-2" evidence="15">
    <location>
        <begin position="298"/>
        <end position="632"/>
    </location>
</feature>
<dbReference type="Proteomes" id="UP000595254">
    <property type="component" value="Chromosome"/>
</dbReference>
<dbReference type="GO" id="GO:0090563">
    <property type="term" value="F:protein-phosphocysteine-sugar phosphotransferase activity"/>
    <property type="evidence" value="ECO:0007669"/>
    <property type="project" value="TreeGrafter"/>
</dbReference>
<evidence type="ECO:0000256" key="12">
    <source>
        <dbReference type="SAM" id="Phobius"/>
    </source>
</evidence>
<protein>
    <submittedName>
        <fullName evidence="16">PTS sugar transporter subunit IIA</fullName>
    </submittedName>
</protein>
<dbReference type="Pfam" id="PF00359">
    <property type="entry name" value="PTS_EIIA_2"/>
    <property type="match status" value="1"/>
</dbReference>
<gene>
    <name evidence="16" type="ORF">I6J18_03635</name>
</gene>
<evidence type="ECO:0000256" key="10">
    <source>
        <dbReference type="ARBA" id="ARBA00022989"/>
    </source>
</evidence>
<organism evidence="16 17">
    <name type="scientific">Peribacillus psychrosaccharolyticus</name>
    <name type="common">Bacillus psychrosaccharolyticus</name>
    <dbReference type="NCBI Taxonomy" id="1407"/>
    <lineage>
        <taxon>Bacteria</taxon>
        <taxon>Bacillati</taxon>
        <taxon>Bacillota</taxon>
        <taxon>Bacilli</taxon>
        <taxon>Bacillales</taxon>
        <taxon>Bacillaceae</taxon>
        <taxon>Peribacillus</taxon>
    </lineage>
</organism>
<evidence type="ECO:0000256" key="11">
    <source>
        <dbReference type="ARBA" id="ARBA00023136"/>
    </source>
</evidence>
<dbReference type="PROSITE" id="PS00372">
    <property type="entry name" value="PTS_EIIA_TYPE_2_HIS"/>
    <property type="match status" value="1"/>
</dbReference>
<dbReference type="PROSITE" id="PS51094">
    <property type="entry name" value="PTS_EIIA_TYPE_2"/>
    <property type="match status" value="1"/>
</dbReference>
<keyword evidence="4" id="KW-1003">Cell membrane</keyword>
<feature type="transmembrane region" description="Helical" evidence="12">
    <location>
        <begin position="384"/>
        <end position="409"/>
    </location>
</feature>
<evidence type="ECO:0000256" key="2">
    <source>
        <dbReference type="ARBA" id="ARBA00004496"/>
    </source>
</evidence>
<feature type="domain" description="PTS EIIA type-2" evidence="13">
    <location>
        <begin position="5"/>
        <end position="149"/>
    </location>
</feature>
<dbReference type="InterPro" id="IPR013014">
    <property type="entry name" value="PTS_EIIC_2"/>
</dbReference>
<dbReference type="FunFam" id="3.40.50.2300:FF:000014">
    <property type="entry name" value="PTS system fructose-like transporter subunit IIB"/>
    <property type="match status" value="1"/>
</dbReference>
<evidence type="ECO:0000256" key="9">
    <source>
        <dbReference type="ARBA" id="ARBA00022692"/>
    </source>
</evidence>
<evidence type="ECO:0000259" key="14">
    <source>
        <dbReference type="PROSITE" id="PS51099"/>
    </source>
</evidence>
<feature type="transmembrane region" description="Helical" evidence="12">
    <location>
        <begin position="509"/>
        <end position="530"/>
    </location>
</feature>
<evidence type="ECO:0000259" key="13">
    <source>
        <dbReference type="PROSITE" id="PS51094"/>
    </source>
</evidence>
<dbReference type="NCBIfam" id="TIGR00848">
    <property type="entry name" value="fruA"/>
    <property type="match status" value="1"/>
</dbReference>
<evidence type="ECO:0000259" key="15">
    <source>
        <dbReference type="PROSITE" id="PS51104"/>
    </source>
</evidence>
<keyword evidence="17" id="KW-1185">Reference proteome</keyword>
<dbReference type="KEGG" id="ppsr:I6J18_03635"/>
<feature type="transmembrane region" description="Helical" evidence="12">
    <location>
        <begin position="606"/>
        <end position="627"/>
    </location>
</feature>
<dbReference type="GO" id="GO:0005351">
    <property type="term" value="F:carbohydrate:proton symporter activity"/>
    <property type="evidence" value="ECO:0007669"/>
    <property type="project" value="InterPro"/>
</dbReference>
<dbReference type="Pfam" id="PF02302">
    <property type="entry name" value="PTS_IIB"/>
    <property type="match status" value="1"/>
</dbReference>
<name>A0A974NNA1_PERPY</name>
<evidence type="ECO:0000256" key="4">
    <source>
        <dbReference type="ARBA" id="ARBA00022475"/>
    </source>
</evidence>
<evidence type="ECO:0000313" key="16">
    <source>
        <dbReference type="EMBL" id="QQT01009.1"/>
    </source>
</evidence>
<dbReference type="AlphaFoldDB" id="A0A974NNA1"/>
<keyword evidence="7" id="KW-0808">Transferase</keyword>
<dbReference type="PROSITE" id="PS51099">
    <property type="entry name" value="PTS_EIIB_TYPE_2"/>
    <property type="match status" value="1"/>
</dbReference>
<dbReference type="Pfam" id="PF02378">
    <property type="entry name" value="PTS_EIIC"/>
    <property type="match status" value="1"/>
</dbReference>
<feature type="transmembrane region" description="Helical" evidence="12">
    <location>
        <begin position="469"/>
        <end position="489"/>
    </location>
</feature>
<dbReference type="NCBIfam" id="TIGR01427">
    <property type="entry name" value="PTS_IIC_fructo"/>
    <property type="match status" value="1"/>
</dbReference>
<dbReference type="Gene3D" id="3.40.930.10">
    <property type="entry name" value="Mannitol-specific EII, Chain A"/>
    <property type="match status" value="1"/>
</dbReference>
<evidence type="ECO:0000256" key="6">
    <source>
        <dbReference type="ARBA" id="ARBA00022597"/>
    </source>
</evidence>
<keyword evidence="5" id="KW-0597">Phosphoprotein</keyword>
<sequence>MKITDLLKVDTMIIDLKSVTKEAVIDELAGQLTAAGCLHDEAEFKAAILKREEQSTTGIGEGIAIPHAKTSAVRTPSICFGRSKSGVDYESLDGQSAHLFFMIAASEGANTDHLETLSRLSSLLMDTTFRSQLMAAATKEEIVAIINQKEMNVAEDEKREAEVREQRSSTSSVSKKILAVTACPTGIAHTYMAADALKAKAKEMDIDFKVETNGSTGIKNALTAEEIAEADAIIVAADKQVEMDRFDGKHVLIVPVAQGLRKPEELLNRAVNQDAPIYKGSGNESKKETSSSSVGQQIYKHLMSGVSNMLPFVVGGGILIALSFFFGIEASDPTSPEYNPIAKALNDIGGGKMGAFFFLVPVLAGYIASSIADRPGFAPGMVGGLLAAQAGAGFLGGLIAGFLAGYIVLGLKKLFSKLPQAFEGIKPVLLYPVFGMLITGLLMIMVINEPLTLLNQGLTDWLQSLSGSNAILLGILLAGMMAVDMGGPLNKAAFTFGIAAIEAQSFGPHAAVMAGGMVPPLGIALATTFFKHKFTELERKSGFTNYFMGASFITEGAIPFAAADPIRVIVSSVIGAATAGGLSMAFKITLPAPHGGVFVIPLVNHPILYLLAIVIGSLITALLLGFWKKKQL</sequence>
<dbReference type="CDD" id="cd00211">
    <property type="entry name" value="PTS_IIA_fru"/>
    <property type="match status" value="1"/>
</dbReference>
<dbReference type="GO" id="GO:0005737">
    <property type="term" value="C:cytoplasm"/>
    <property type="evidence" value="ECO:0007669"/>
    <property type="project" value="UniProtKB-SubCell"/>
</dbReference>
<comment type="subcellular location">
    <subcellularLocation>
        <location evidence="1">Cell inner membrane</location>
        <topology evidence="1">Multi-pass membrane protein</topology>
    </subcellularLocation>
    <subcellularLocation>
        <location evidence="2">Cytoplasm</location>
    </subcellularLocation>
</comment>
<dbReference type="InterPro" id="IPR050864">
    <property type="entry name" value="Bacterial_PTS_Sugar_Transport"/>
</dbReference>
<evidence type="ECO:0000256" key="8">
    <source>
        <dbReference type="ARBA" id="ARBA00022683"/>
    </source>
</evidence>
<evidence type="ECO:0000313" key="17">
    <source>
        <dbReference type="Proteomes" id="UP000595254"/>
    </source>
</evidence>
<evidence type="ECO:0000256" key="5">
    <source>
        <dbReference type="ARBA" id="ARBA00022553"/>
    </source>
</evidence>
<dbReference type="FunFam" id="3.40.930.10:FF:000009">
    <property type="entry name" value="PTS system, fructose specific IIABC component"/>
    <property type="match status" value="1"/>
</dbReference>
<dbReference type="GO" id="GO:0005886">
    <property type="term" value="C:plasma membrane"/>
    <property type="evidence" value="ECO:0007669"/>
    <property type="project" value="UniProtKB-SubCell"/>
</dbReference>
<dbReference type="InterPro" id="IPR016152">
    <property type="entry name" value="PTrfase/Anion_transptr"/>
</dbReference>
<dbReference type="InterPro" id="IPR006327">
    <property type="entry name" value="PTS_IIC_fruc"/>
</dbReference>
<dbReference type="InterPro" id="IPR036095">
    <property type="entry name" value="PTS_EIIB-like_sf"/>
</dbReference>
<dbReference type="NCBIfam" id="TIGR00829">
    <property type="entry name" value="FRU"/>
    <property type="match status" value="1"/>
</dbReference>
<keyword evidence="9 12" id="KW-0812">Transmembrane</keyword>
<keyword evidence="10 12" id="KW-1133">Transmembrane helix</keyword>
<evidence type="ECO:0000256" key="7">
    <source>
        <dbReference type="ARBA" id="ARBA00022679"/>
    </source>
</evidence>
<keyword evidence="11 12" id="KW-0472">Membrane</keyword>
<dbReference type="GO" id="GO:0022877">
    <property type="term" value="F:protein-N(PI)-phosphohistidine-fructose phosphotransferase system transporter activity"/>
    <property type="evidence" value="ECO:0007669"/>
    <property type="project" value="InterPro"/>
</dbReference>
<feature type="transmembrane region" description="Helical" evidence="12">
    <location>
        <begin position="429"/>
        <end position="448"/>
    </location>
</feature>
<dbReference type="InterPro" id="IPR004715">
    <property type="entry name" value="PTS_IIA_fruc"/>
</dbReference>
<dbReference type="RefSeq" id="WP_201647885.1">
    <property type="nucleotide sequence ID" value="NZ_CP068053.1"/>
</dbReference>
<feature type="transmembrane region" description="Helical" evidence="12">
    <location>
        <begin position="309"/>
        <end position="328"/>
    </location>
</feature>
<proteinExistence type="predicted"/>
<dbReference type="CDD" id="cd05569">
    <property type="entry name" value="PTS_IIB_fructose"/>
    <property type="match status" value="1"/>
</dbReference>
<dbReference type="GO" id="GO:0009401">
    <property type="term" value="P:phosphoenolpyruvate-dependent sugar phosphotransferase system"/>
    <property type="evidence" value="ECO:0007669"/>
    <property type="project" value="UniProtKB-KW"/>
</dbReference>
<dbReference type="PANTHER" id="PTHR30505">
    <property type="entry name" value="FRUCTOSE-LIKE PERMEASE"/>
    <property type="match status" value="1"/>
</dbReference>
<dbReference type="InterPro" id="IPR003501">
    <property type="entry name" value="PTS_EIIB_2/3"/>
</dbReference>
<feature type="transmembrane region" description="Helical" evidence="12">
    <location>
        <begin position="353"/>
        <end position="372"/>
    </location>
</feature>
<feature type="domain" description="PTS EIIB type-2" evidence="14">
    <location>
        <begin position="175"/>
        <end position="272"/>
    </location>
</feature>